<name>A0A5C3LPY1_9AGAR</name>
<dbReference type="OrthoDB" id="5803672at2759"/>
<dbReference type="STRING" id="68775.A0A5C3LPY1"/>
<proteinExistence type="predicted"/>
<evidence type="ECO:0000313" key="3">
    <source>
        <dbReference type="Proteomes" id="UP000308652"/>
    </source>
</evidence>
<organism evidence="2 3">
    <name type="scientific">Crucibulum laeve</name>
    <dbReference type="NCBI Taxonomy" id="68775"/>
    <lineage>
        <taxon>Eukaryota</taxon>
        <taxon>Fungi</taxon>
        <taxon>Dikarya</taxon>
        <taxon>Basidiomycota</taxon>
        <taxon>Agaricomycotina</taxon>
        <taxon>Agaricomycetes</taxon>
        <taxon>Agaricomycetidae</taxon>
        <taxon>Agaricales</taxon>
        <taxon>Agaricineae</taxon>
        <taxon>Nidulariaceae</taxon>
        <taxon>Crucibulum</taxon>
    </lineage>
</organism>
<evidence type="ECO:0000313" key="2">
    <source>
        <dbReference type="EMBL" id="TFK35199.1"/>
    </source>
</evidence>
<dbReference type="AlphaFoldDB" id="A0A5C3LPY1"/>
<keyword evidence="1" id="KW-0732">Signal</keyword>
<accession>A0A5C3LPY1</accession>
<evidence type="ECO:0000256" key="1">
    <source>
        <dbReference type="SAM" id="SignalP"/>
    </source>
</evidence>
<protein>
    <submittedName>
        <fullName evidence="2">Uncharacterized protein</fullName>
    </submittedName>
</protein>
<sequence length="375" mass="39794">MFRPKLLLLSLILLAVSPIPSSAQSVAVDCHLANSLETLVECLEAYTVPSDYYSCTTYDTAQPHGDELAGWTAAVTRLLNADGTCALPDGSPISTSYAVSRFVDGLTRDPYCVLAETNAVPLAGKHDVFQRGWGYFITPAVAAPGVRPLHFSAPHPLFDSGTPVQAAAVLKRVVGKSLLIEGRHRWALGKLAASPTCDTIACAGPAYNKTDGAHDTNEPFHQALVAVHSWQQARTGGCPKASCGYIQWHGKGDETCPSDNVFLSSGIGNSAASCYSDTTLPVNRIKAQLNGAFPGRTHVTPRDDPSCTDLTATRNIFGRLVNGVSSANVCTTGASSSICSTPATTFGSFVHIEQDSISRDPTNYNRWSSVISLSF</sequence>
<feature type="signal peptide" evidence="1">
    <location>
        <begin position="1"/>
        <end position="23"/>
    </location>
</feature>
<feature type="chain" id="PRO_5022786468" evidence="1">
    <location>
        <begin position="24"/>
        <end position="375"/>
    </location>
</feature>
<reference evidence="2 3" key="1">
    <citation type="journal article" date="2019" name="Nat. Ecol. Evol.">
        <title>Megaphylogeny resolves global patterns of mushroom evolution.</title>
        <authorList>
            <person name="Varga T."/>
            <person name="Krizsan K."/>
            <person name="Foldi C."/>
            <person name="Dima B."/>
            <person name="Sanchez-Garcia M."/>
            <person name="Sanchez-Ramirez S."/>
            <person name="Szollosi G.J."/>
            <person name="Szarkandi J.G."/>
            <person name="Papp V."/>
            <person name="Albert L."/>
            <person name="Andreopoulos W."/>
            <person name="Angelini C."/>
            <person name="Antonin V."/>
            <person name="Barry K.W."/>
            <person name="Bougher N.L."/>
            <person name="Buchanan P."/>
            <person name="Buyck B."/>
            <person name="Bense V."/>
            <person name="Catcheside P."/>
            <person name="Chovatia M."/>
            <person name="Cooper J."/>
            <person name="Damon W."/>
            <person name="Desjardin D."/>
            <person name="Finy P."/>
            <person name="Geml J."/>
            <person name="Haridas S."/>
            <person name="Hughes K."/>
            <person name="Justo A."/>
            <person name="Karasinski D."/>
            <person name="Kautmanova I."/>
            <person name="Kiss B."/>
            <person name="Kocsube S."/>
            <person name="Kotiranta H."/>
            <person name="LaButti K.M."/>
            <person name="Lechner B.E."/>
            <person name="Liimatainen K."/>
            <person name="Lipzen A."/>
            <person name="Lukacs Z."/>
            <person name="Mihaltcheva S."/>
            <person name="Morgado L.N."/>
            <person name="Niskanen T."/>
            <person name="Noordeloos M.E."/>
            <person name="Ohm R.A."/>
            <person name="Ortiz-Santana B."/>
            <person name="Ovrebo C."/>
            <person name="Racz N."/>
            <person name="Riley R."/>
            <person name="Savchenko A."/>
            <person name="Shiryaev A."/>
            <person name="Soop K."/>
            <person name="Spirin V."/>
            <person name="Szebenyi C."/>
            <person name="Tomsovsky M."/>
            <person name="Tulloss R.E."/>
            <person name="Uehling J."/>
            <person name="Grigoriev I.V."/>
            <person name="Vagvolgyi C."/>
            <person name="Papp T."/>
            <person name="Martin F.M."/>
            <person name="Miettinen O."/>
            <person name="Hibbett D.S."/>
            <person name="Nagy L.G."/>
        </authorList>
    </citation>
    <scope>NUCLEOTIDE SEQUENCE [LARGE SCALE GENOMIC DNA]</scope>
    <source>
        <strain evidence="2 3">CBS 166.37</strain>
    </source>
</reference>
<gene>
    <name evidence="2" type="ORF">BDQ12DRAFT_612042</name>
</gene>
<dbReference type="EMBL" id="ML213623">
    <property type="protein sequence ID" value="TFK35199.1"/>
    <property type="molecule type" value="Genomic_DNA"/>
</dbReference>
<dbReference type="Proteomes" id="UP000308652">
    <property type="component" value="Unassembled WGS sequence"/>
</dbReference>
<keyword evidence="3" id="KW-1185">Reference proteome</keyword>